<comment type="caution">
    <text evidence="3">The sequence shown here is derived from an EMBL/GenBank/DDBJ whole genome shotgun (WGS) entry which is preliminary data.</text>
</comment>
<dbReference type="InterPro" id="IPR050445">
    <property type="entry name" value="Bact_polysacc_biosynth/exp"/>
</dbReference>
<evidence type="ECO:0000313" key="4">
    <source>
        <dbReference type="Proteomes" id="UP000241895"/>
    </source>
</evidence>
<name>A0ABX5J3I3_9GAMM</name>
<accession>A0ABX5J3I3</accession>
<dbReference type="Gene3D" id="1.10.287.1490">
    <property type="match status" value="1"/>
</dbReference>
<feature type="transmembrane region" description="Helical" evidence="2">
    <location>
        <begin position="331"/>
        <end position="355"/>
    </location>
</feature>
<dbReference type="EMBL" id="PXNS01000004">
    <property type="protein sequence ID" value="PTL95273.1"/>
    <property type="molecule type" value="Genomic_DNA"/>
</dbReference>
<proteinExistence type="predicted"/>
<keyword evidence="2" id="KW-0812">Transmembrane</keyword>
<dbReference type="PANTHER" id="PTHR32309">
    <property type="entry name" value="TYROSINE-PROTEIN KINASE"/>
    <property type="match status" value="1"/>
</dbReference>
<organism evidence="3 4">
    <name type="scientific">Halomonas litopenaei</name>
    <dbReference type="NCBI Taxonomy" id="2109328"/>
    <lineage>
        <taxon>Bacteria</taxon>
        <taxon>Pseudomonadati</taxon>
        <taxon>Pseudomonadota</taxon>
        <taxon>Gammaproteobacteria</taxon>
        <taxon>Oceanospirillales</taxon>
        <taxon>Halomonadaceae</taxon>
        <taxon>Halomonas</taxon>
    </lineage>
</organism>
<feature type="coiled-coil region" evidence="1">
    <location>
        <begin position="163"/>
        <end position="291"/>
    </location>
</feature>
<keyword evidence="4" id="KW-1185">Reference proteome</keyword>
<protein>
    <submittedName>
        <fullName evidence="3">Chain-length determining protein</fullName>
    </submittedName>
</protein>
<evidence type="ECO:0000313" key="3">
    <source>
        <dbReference type="EMBL" id="PTL95273.1"/>
    </source>
</evidence>
<evidence type="ECO:0000256" key="1">
    <source>
        <dbReference type="SAM" id="Coils"/>
    </source>
</evidence>
<dbReference type="PANTHER" id="PTHR32309:SF13">
    <property type="entry name" value="FERRIC ENTEROBACTIN TRANSPORT PROTEIN FEPE"/>
    <property type="match status" value="1"/>
</dbReference>
<keyword evidence="2" id="KW-0472">Membrane</keyword>
<keyword evidence="1" id="KW-0175">Coiled coil</keyword>
<gene>
    <name evidence="3" type="ORF">C6W88_08015</name>
</gene>
<keyword evidence="2" id="KW-1133">Transmembrane helix</keyword>
<evidence type="ECO:0000256" key="2">
    <source>
        <dbReference type="SAM" id="Phobius"/>
    </source>
</evidence>
<sequence length="360" mass="41084">MLRWIARQPHWAFACLSILAMSFYWLVWAEDRYVSEAVVVLESPQIAAPTFDFSSLLSGASVDSDMLLLREYLLSVDMLKKADERLDLRSHYSENGDFPARLWDAEAPIEDLHEYYLSRVEVTLDDYAGVLKLEVQGFSPEFAQQLTSLLLAEGEAHMNAMGQRLAQDQVRFLELQVERLSDRLDQTRTDLLDYQNEHGLVSPTSTVDSLNQVVASLEGELARLEARRSALASFSSQRSSDMVRVESEITALRRQIDQERERLAKATGDSLNRLSSEYQRLELRARFAQETYASALGALEGTRIEAARKLKQISILQSPLLPEYATRPERLYNLTIFVIVTLFLAFIASMLWLIVQDHRD</sequence>
<dbReference type="Proteomes" id="UP000241895">
    <property type="component" value="Unassembled WGS sequence"/>
</dbReference>
<reference evidence="3 4" key="1">
    <citation type="submission" date="2018-03" db="EMBL/GenBank/DDBJ databases">
        <authorList>
            <person name="Zhou J."/>
            <person name="Li X."/>
            <person name="Xue M."/>
            <person name="Yin J."/>
        </authorList>
    </citation>
    <scope>NUCLEOTIDE SEQUENCE [LARGE SCALE GENOMIC DNA]</scope>
    <source>
        <strain evidence="3 4">SYSU ZJ2214</strain>
    </source>
</reference>